<feature type="domain" description="Nucleotidyl transferase" evidence="3">
    <location>
        <begin position="20"/>
        <end position="153"/>
    </location>
</feature>
<protein>
    <submittedName>
        <fullName evidence="5">Glucose-1-phosphate adenylyltransferase subunit GlgD</fullName>
        <ecNumber evidence="5">2.7.7.27</ecNumber>
    </submittedName>
</protein>
<keyword evidence="5" id="KW-0808">Transferase</keyword>
<dbReference type="SUPFAM" id="SSF51161">
    <property type="entry name" value="Trimeric LpxA-like enzymes"/>
    <property type="match status" value="1"/>
</dbReference>
<evidence type="ECO:0000313" key="6">
    <source>
        <dbReference type="Proteomes" id="UP000611762"/>
    </source>
</evidence>
<dbReference type="EC" id="2.7.7.27" evidence="5"/>
<gene>
    <name evidence="5" type="primary">glgD</name>
    <name evidence="5" type="ORF">H8698_12060</name>
</gene>
<dbReference type="GO" id="GO:0008878">
    <property type="term" value="F:glucose-1-phosphate adenylyltransferase activity"/>
    <property type="evidence" value="ECO:0007669"/>
    <property type="project" value="UniProtKB-EC"/>
</dbReference>
<dbReference type="InterPro" id="IPR056818">
    <property type="entry name" value="GlmU/GlgC-like_hexapep"/>
</dbReference>
<dbReference type="Gene3D" id="3.90.550.10">
    <property type="entry name" value="Spore Coat Polysaccharide Biosynthesis Protein SpsA, Chain A"/>
    <property type="match status" value="1"/>
</dbReference>
<keyword evidence="2" id="KW-0320">Glycogen biosynthesis</keyword>
<evidence type="ECO:0000256" key="1">
    <source>
        <dbReference type="ARBA" id="ARBA00010443"/>
    </source>
</evidence>
<evidence type="ECO:0000256" key="2">
    <source>
        <dbReference type="ARBA" id="ARBA00023056"/>
    </source>
</evidence>
<dbReference type="Proteomes" id="UP000611762">
    <property type="component" value="Unassembled WGS sequence"/>
</dbReference>
<dbReference type="PANTHER" id="PTHR43523">
    <property type="entry name" value="GLUCOSE-1-PHOSPHATE ADENYLYLTRANSFERASE-RELATED"/>
    <property type="match status" value="1"/>
</dbReference>
<dbReference type="NCBIfam" id="TIGR02092">
    <property type="entry name" value="glgD"/>
    <property type="match status" value="1"/>
</dbReference>
<organism evidence="5 6">
    <name type="scientific">Congzhengia minquanensis</name>
    <dbReference type="NCBI Taxonomy" id="2763657"/>
    <lineage>
        <taxon>Bacteria</taxon>
        <taxon>Bacillati</taxon>
        <taxon>Bacillota</taxon>
        <taxon>Clostridia</taxon>
        <taxon>Eubacteriales</taxon>
        <taxon>Oscillospiraceae</taxon>
        <taxon>Congzhengia</taxon>
    </lineage>
</organism>
<dbReference type="EMBL" id="JACRSU010000005">
    <property type="protein sequence ID" value="MBC8541712.1"/>
    <property type="molecule type" value="Genomic_DNA"/>
</dbReference>
<dbReference type="Pfam" id="PF24894">
    <property type="entry name" value="Hexapep_GlmU"/>
    <property type="match status" value="1"/>
</dbReference>
<dbReference type="CDD" id="cd04651">
    <property type="entry name" value="LbH_G1P_AT_C"/>
    <property type="match status" value="1"/>
</dbReference>
<evidence type="ECO:0000259" key="4">
    <source>
        <dbReference type="Pfam" id="PF24894"/>
    </source>
</evidence>
<dbReference type="InterPro" id="IPR029044">
    <property type="entry name" value="Nucleotide-diphossugar_trans"/>
</dbReference>
<proteinExistence type="inferred from homology"/>
<name>A0A926HVJ2_9FIRM</name>
<keyword evidence="6" id="KW-1185">Reference proteome</keyword>
<dbReference type="GO" id="GO:0005978">
    <property type="term" value="P:glycogen biosynthetic process"/>
    <property type="evidence" value="ECO:0007669"/>
    <property type="project" value="UniProtKB-KW"/>
</dbReference>
<dbReference type="InterPro" id="IPR011004">
    <property type="entry name" value="Trimer_LpxA-like_sf"/>
</dbReference>
<accession>A0A926HVJ2</accession>
<dbReference type="InterPro" id="IPR011831">
    <property type="entry name" value="ADP-Glc_PPase"/>
</dbReference>
<dbReference type="SUPFAM" id="SSF53448">
    <property type="entry name" value="Nucleotide-diphospho-sugar transferases"/>
    <property type="match status" value="1"/>
</dbReference>
<reference evidence="5" key="1">
    <citation type="submission" date="2020-08" db="EMBL/GenBank/DDBJ databases">
        <title>Genome public.</title>
        <authorList>
            <person name="Liu C."/>
            <person name="Sun Q."/>
        </authorList>
    </citation>
    <scope>NUCLEOTIDE SEQUENCE</scope>
    <source>
        <strain evidence="5">H8</strain>
    </source>
</reference>
<evidence type="ECO:0000259" key="3">
    <source>
        <dbReference type="Pfam" id="PF00483"/>
    </source>
</evidence>
<feature type="domain" description="Glucose-1-phosphate adenylyltransferase/Bifunctional protein GlmU-like C-terminal hexapeptide" evidence="4">
    <location>
        <begin position="281"/>
        <end position="353"/>
    </location>
</feature>
<dbReference type="PANTHER" id="PTHR43523:SF6">
    <property type="entry name" value="GLYCOGEN BIOSYNTHESIS PROTEIN GLGD"/>
    <property type="match status" value="1"/>
</dbReference>
<dbReference type="Gene3D" id="2.160.10.10">
    <property type="entry name" value="Hexapeptide repeat proteins"/>
    <property type="match status" value="1"/>
</dbReference>
<comment type="caution">
    <text evidence="5">The sequence shown here is derived from an EMBL/GenBank/DDBJ whole genome shotgun (WGS) entry which is preliminary data.</text>
</comment>
<keyword evidence="5" id="KW-0548">Nucleotidyltransferase</keyword>
<dbReference type="InterPro" id="IPR011832">
    <property type="entry name" value="GlgDAde_trans"/>
</dbReference>
<dbReference type="Pfam" id="PF00483">
    <property type="entry name" value="NTP_transferase"/>
    <property type="match status" value="1"/>
</dbReference>
<dbReference type="RefSeq" id="WP_249313731.1">
    <property type="nucleotide sequence ID" value="NZ_JACRSU010000005.1"/>
</dbReference>
<evidence type="ECO:0000313" key="5">
    <source>
        <dbReference type="EMBL" id="MBC8541712.1"/>
    </source>
</evidence>
<dbReference type="InterPro" id="IPR005835">
    <property type="entry name" value="NTP_transferase_dom"/>
</dbReference>
<comment type="similarity">
    <text evidence="1">Belongs to the bacterial/plant glucose-1-phosphate adenylyltransferase family.</text>
</comment>
<dbReference type="AlphaFoldDB" id="A0A926HVJ2"/>
<sequence length="370" mass="41377">MNAFCILFTDTYDNSDSKINELSNARTLASIPFGGRYRLIDFMLSSLVGARVGDIGIITKSKYGSLMDHVGWGKDWDLNRKNGGLKILTPFANDSIQYSDNQFDILRSVHGYIDNMLEEYCIIADSNMVINLDFNKVFEAHQKNGADLTVLCQQAVPKSNDMELRLEESGKISDVLVHTASGSNEKTVALNIFLLKKSLLRELIDWGVTYGWKAFGKDVITKKLNELNIFGYQHTGYCKLIDSLEVYLSSNLEMLNSSIRHEIFNSDQPILTRIKDTVPTKYGDNANVKNSYIADGCVIDGEVENSIIFRNVRIEKGARIHNSVVMQNTIVEENSSLNSVISDKNVRITANKTLSGCDTLPVVIHKGKIV</sequence>